<sequence>MGWVTDVYSQRPIRSLGYNLGLTLTGRTGRTGAPPALPLERREEPSEVDVSEPWSLGMAYSYSGGYAGLESWSSTQTANGVAHFGLTPNWRLDYSASLDITGRQLVTQRFGLTRDLHCWQATFTRVFVVGGEAEYYFRIGVKEQKEIYLERGTRIGSLGGIQ</sequence>
<evidence type="ECO:0000313" key="2">
    <source>
        <dbReference type="Proteomes" id="UP000316609"/>
    </source>
</evidence>
<proteinExistence type="predicted"/>
<name>A0A538TX17_UNCEI</name>
<dbReference type="EMBL" id="VBOY01000014">
    <property type="protein sequence ID" value="TMQ68173.1"/>
    <property type="molecule type" value="Genomic_DNA"/>
</dbReference>
<accession>A0A538TX17</accession>
<gene>
    <name evidence="1" type="ORF">E6K78_02270</name>
</gene>
<dbReference type="Proteomes" id="UP000316609">
    <property type="component" value="Unassembled WGS sequence"/>
</dbReference>
<protein>
    <submittedName>
        <fullName evidence="1">Uncharacterized protein</fullName>
    </submittedName>
</protein>
<organism evidence="1 2">
    <name type="scientific">Eiseniibacteriota bacterium</name>
    <dbReference type="NCBI Taxonomy" id="2212470"/>
    <lineage>
        <taxon>Bacteria</taxon>
        <taxon>Candidatus Eiseniibacteriota</taxon>
    </lineage>
</organism>
<evidence type="ECO:0000313" key="1">
    <source>
        <dbReference type="EMBL" id="TMQ68173.1"/>
    </source>
</evidence>
<reference evidence="1 2" key="1">
    <citation type="journal article" date="2019" name="Nat. Microbiol.">
        <title>Mediterranean grassland soil C-N compound turnover is dependent on rainfall and depth, and is mediated by genomically divergent microorganisms.</title>
        <authorList>
            <person name="Diamond S."/>
            <person name="Andeer P.F."/>
            <person name="Li Z."/>
            <person name="Crits-Christoph A."/>
            <person name="Burstein D."/>
            <person name="Anantharaman K."/>
            <person name="Lane K.R."/>
            <person name="Thomas B.C."/>
            <person name="Pan C."/>
            <person name="Northen T.R."/>
            <person name="Banfield J.F."/>
        </authorList>
    </citation>
    <scope>NUCLEOTIDE SEQUENCE [LARGE SCALE GENOMIC DNA]</scope>
    <source>
        <strain evidence="1">WS_8</strain>
    </source>
</reference>
<dbReference type="AlphaFoldDB" id="A0A538TX17"/>
<comment type="caution">
    <text evidence="1">The sequence shown here is derived from an EMBL/GenBank/DDBJ whole genome shotgun (WGS) entry which is preliminary data.</text>
</comment>